<proteinExistence type="predicted"/>
<comment type="caution">
    <text evidence="2">The sequence shown here is derived from an EMBL/GenBank/DDBJ whole genome shotgun (WGS) entry which is preliminary data.</text>
</comment>
<name>A0A847RUD6_9BACT</name>
<evidence type="ECO:0008006" key="4">
    <source>
        <dbReference type="Google" id="ProtNLM"/>
    </source>
</evidence>
<dbReference type="EMBL" id="JABAIA010000001">
    <property type="protein sequence ID" value="NLR65484.1"/>
    <property type="molecule type" value="Genomic_DNA"/>
</dbReference>
<dbReference type="AlphaFoldDB" id="A0A847RUD6"/>
<sequence length="104" mass="11821">MQELIQQLQAKAGLTPEQAVQSIEVIKEYVKGKLPPFIAGTVDTWFANMSDKPGEKKEGLMDKANDFLDDVKDKAEDWKDKAEDWAEDAKDKISDFFNKDKKQA</sequence>
<reference evidence="2 3" key="1">
    <citation type="submission" date="2020-04" db="EMBL/GenBank/DDBJ databases">
        <authorList>
            <person name="Yin C."/>
        </authorList>
    </citation>
    <scope>NUCLEOTIDE SEQUENCE [LARGE SCALE GENOMIC DNA]</scope>
    <source>
        <strain evidence="2 3">Ae27</strain>
    </source>
</reference>
<evidence type="ECO:0000313" key="2">
    <source>
        <dbReference type="EMBL" id="NLR65484.1"/>
    </source>
</evidence>
<evidence type="ECO:0000256" key="1">
    <source>
        <dbReference type="SAM" id="Coils"/>
    </source>
</evidence>
<protein>
    <recommendedName>
        <fullName evidence="4">YtxH domain-containing protein</fullName>
    </recommendedName>
</protein>
<dbReference type="Gene3D" id="6.10.140.1430">
    <property type="match status" value="1"/>
</dbReference>
<organism evidence="2 3">
    <name type="scientific">Chitinophaga varians</name>
    <dbReference type="NCBI Taxonomy" id="2202339"/>
    <lineage>
        <taxon>Bacteria</taxon>
        <taxon>Pseudomonadati</taxon>
        <taxon>Bacteroidota</taxon>
        <taxon>Chitinophagia</taxon>
        <taxon>Chitinophagales</taxon>
        <taxon>Chitinophagaceae</taxon>
        <taxon>Chitinophaga</taxon>
    </lineage>
</organism>
<dbReference type="RefSeq" id="WP_168871365.1">
    <property type="nucleotide sequence ID" value="NZ_JABAIA010000001.1"/>
</dbReference>
<accession>A0A847RUD6</accession>
<feature type="coiled-coil region" evidence="1">
    <location>
        <begin position="61"/>
        <end position="88"/>
    </location>
</feature>
<keyword evidence="1" id="KW-0175">Coiled coil</keyword>
<dbReference type="Proteomes" id="UP000570474">
    <property type="component" value="Unassembled WGS sequence"/>
</dbReference>
<gene>
    <name evidence="2" type="ORF">HGH92_14290</name>
</gene>
<evidence type="ECO:0000313" key="3">
    <source>
        <dbReference type="Proteomes" id="UP000570474"/>
    </source>
</evidence>
<keyword evidence="3" id="KW-1185">Reference proteome</keyword>